<dbReference type="InterPro" id="IPR050428">
    <property type="entry name" value="TCS_sensor_his_kinase"/>
</dbReference>
<evidence type="ECO:0000256" key="3">
    <source>
        <dbReference type="ARBA" id="ARBA00022553"/>
    </source>
</evidence>
<dbReference type="Proteomes" id="UP000199207">
    <property type="component" value="Unassembled WGS sequence"/>
</dbReference>
<organism evidence="7 8">
    <name type="scientific">Streptomyces aidingensis</name>
    <dbReference type="NCBI Taxonomy" id="910347"/>
    <lineage>
        <taxon>Bacteria</taxon>
        <taxon>Bacillati</taxon>
        <taxon>Actinomycetota</taxon>
        <taxon>Actinomycetes</taxon>
        <taxon>Kitasatosporales</taxon>
        <taxon>Streptomycetaceae</taxon>
        <taxon>Streptomyces</taxon>
    </lineage>
</organism>
<evidence type="ECO:0000256" key="6">
    <source>
        <dbReference type="SAM" id="MobiDB-lite"/>
    </source>
</evidence>
<evidence type="ECO:0000256" key="2">
    <source>
        <dbReference type="ARBA" id="ARBA00012438"/>
    </source>
</evidence>
<keyword evidence="4" id="KW-0808">Transferase</keyword>
<feature type="compositionally biased region" description="Pro residues" evidence="6">
    <location>
        <begin position="353"/>
        <end position="362"/>
    </location>
</feature>
<comment type="catalytic activity">
    <reaction evidence="1">
        <text>ATP + protein L-histidine = ADP + protein N-phospho-L-histidine.</text>
        <dbReference type="EC" id="2.7.13.3"/>
    </reaction>
</comment>
<dbReference type="GO" id="GO:0005886">
    <property type="term" value="C:plasma membrane"/>
    <property type="evidence" value="ECO:0007669"/>
    <property type="project" value="TreeGrafter"/>
</dbReference>
<dbReference type="EC" id="2.7.13.3" evidence="2"/>
<dbReference type="GO" id="GO:0004673">
    <property type="term" value="F:protein histidine kinase activity"/>
    <property type="evidence" value="ECO:0007669"/>
    <property type="project" value="UniProtKB-EC"/>
</dbReference>
<dbReference type="PANTHER" id="PTHR45436:SF5">
    <property type="entry name" value="SENSOR HISTIDINE KINASE TRCS"/>
    <property type="match status" value="1"/>
</dbReference>
<feature type="compositionally biased region" description="Polar residues" evidence="6">
    <location>
        <begin position="393"/>
        <end position="405"/>
    </location>
</feature>
<protein>
    <recommendedName>
        <fullName evidence="2">histidine kinase</fullName>
        <ecNumber evidence="2">2.7.13.3</ecNumber>
    </recommendedName>
</protein>
<evidence type="ECO:0000256" key="5">
    <source>
        <dbReference type="ARBA" id="ARBA00022777"/>
    </source>
</evidence>
<gene>
    <name evidence="7" type="ORF">SAMN05421773_104301</name>
</gene>
<dbReference type="InterPro" id="IPR036890">
    <property type="entry name" value="HATPase_C_sf"/>
</dbReference>
<proteinExistence type="predicted"/>
<evidence type="ECO:0000313" key="7">
    <source>
        <dbReference type="EMBL" id="SFC62210.1"/>
    </source>
</evidence>
<dbReference type="RefSeq" id="WP_093838552.1">
    <property type="nucleotide sequence ID" value="NZ_FOLM01000004.1"/>
</dbReference>
<evidence type="ECO:0000256" key="4">
    <source>
        <dbReference type="ARBA" id="ARBA00022679"/>
    </source>
</evidence>
<accession>A0A1I1KXT9</accession>
<sequence length="435" mass="47205">MTGPHLLLLLAPTAGLAAVLPALAVQVRAKRAALRERDAAVIAGKELREVAERNFRYYEAVVDEVRHLARHQLPALVDEVVRGHPDAAVPGPLHDFLRSTPVPEHHRAVETLLREAVATVREHAAQAARAGVRGIADEAQTLLARLQMKIDEELGKDGPTGAYHQSLTDIDHFTTRALHTVQRLRILAGSWPGMQRANCTIREIVESARGRIGPYDRVEYTYLADVGERYVEGRVVEPVTVALTELLANATDYSSEPVTVYAQQTPTGHRIVVEDTGLGMNAFQRDEAERLLVRRPLLDLTALADERKLGFAVVGRLAHDYHFRVDVGAPSAGGGVKAVLFLPDKLMGEPPADEPAPAPSPQDVPERAGTTTPTPAGLPKRQPRGTRAARTAPPTQEATTDTSDPASLAAGFERLRNAFTHGYGATDSQGQRHDD</sequence>
<dbReference type="SUPFAM" id="SSF55874">
    <property type="entry name" value="ATPase domain of HSP90 chaperone/DNA topoisomerase II/histidine kinase"/>
    <property type="match status" value="1"/>
</dbReference>
<dbReference type="PANTHER" id="PTHR45436">
    <property type="entry name" value="SENSOR HISTIDINE KINASE YKOH"/>
    <property type="match status" value="1"/>
</dbReference>
<dbReference type="Pfam" id="PF13589">
    <property type="entry name" value="HATPase_c_3"/>
    <property type="match status" value="1"/>
</dbReference>
<dbReference type="AlphaFoldDB" id="A0A1I1KXT9"/>
<feature type="compositionally biased region" description="Low complexity" evidence="6">
    <location>
        <begin position="368"/>
        <end position="377"/>
    </location>
</feature>
<dbReference type="Gene3D" id="3.30.565.10">
    <property type="entry name" value="Histidine kinase-like ATPase, C-terminal domain"/>
    <property type="match status" value="1"/>
</dbReference>
<dbReference type="EMBL" id="FOLM01000004">
    <property type="protein sequence ID" value="SFC62210.1"/>
    <property type="molecule type" value="Genomic_DNA"/>
</dbReference>
<evidence type="ECO:0000313" key="8">
    <source>
        <dbReference type="Proteomes" id="UP000199207"/>
    </source>
</evidence>
<evidence type="ECO:0000256" key="1">
    <source>
        <dbReference type="ARBA" id="ARBA00000085"/>
    </source>
</evidence>
<keyword evidence="8" id="KW-1185">Reference proteome</keyword>
<keyword evidence="5 7" id="KW-0418">Kinase</keyword>
<name>A0A1I1KXT9_9ACTN</name>
<dbReference type="GO" id="GO:0000160">
    <property type="term" value="P:phosphorelay signal transduction system"/>
    <property type="evidence" value="ECO:0007669"/>
    <property type="project" value="TreeGrafter"/>
</dbReference>
<dbReference type="OrthoDB" id="3529403at2"/>
<feature type="region of interest" description="Disordered" evidence="6">
    <location>
        <begin position="346"/>
        <end position="435"/>
    </location>
</feature>
<dbReference type="STRING" id="910347.SAMN05421773_104301"/>
<reference evidence="7 8" key="1">
    <citation type="submission" date="2016-10" db="EMBL/GenBank/DDBJ databases">
        <authorList>
            <person name="de Groot N.N."/>
        </authorList>
    </citation>
    <scope>NUCLEOTIDE SEQUENCE [LARGE SCALE GENOMIC DNA]</scope>
    <source>
        <strain evidence="7 8">CGMCC 4.5739</strain>
    </source>
</reference>
<keyword evidence="3" id="KW-0597">Phosphoprotein</keyword>